<name>A0A4Q1BD44_TREME</name>
<dbReference type="VEuPathDB" id="FungiDB:TREMEDRAFT_60725"/>
<dbReference type="Proteomes" id="UP000289152">
    <property type="component" value="Unassembled WGS sequence"/>
</dbReference>
<reference evidence="2 3" key="1">
    <citation type="submission" date="2016-06" db="EMBL/GenBank/DDBJ databases">
        <title>Evolution of pathogenesis and genome organization in the Tremellales.</title>
        <authorList>
            <person name="Cuomo C."/>
            <person name="Litvintseva A."/>
            <person name="Heitman J."/>
            <person name="Chen Y."/>
            <person name="Sun S."/>
            <person name="Springer D."/>
            <person name="Dromer F."/>
            <person name="Young S."/>
            <person name="Zeng Q."/>
            <person name="Chapman S."/>
            <person name="Gujja S."/>
            <person name="Saif S."/>
            <person name="Birren B."/>
        </authorList>
    </citation>
    <scope>NUCLEOTIDE SEQUENCE [LARGE SCALE GENOMIC DNA]</scope>
    <source>
        <strain evidence="2 3">ATCC 28783</strain>
    </source>
</reference>
<dbReference type="AlphaFoldDB" id="A0A4Q1BD44"/>
<dbReference type="InParanoid" id="A0A4Q1BD44"/>
<gene>
    <name evidence="2" type="ORF">M231_07013</name>
</gene>
<feature type="region of interest" description="Disordered" evidence="1">
    <location>
        <begin position="161"/>
        <end position="192"/>
    </location>
</feature>
<comment type="caution">
    <text evidence="2">The sequence shown here is derived from an EMBL/GenBank/DDBJ whole genome shotgun (WGS) entry which is preliminary data.</text>
</comment>
<accession>A0A4Q1BD44</accession>
<keyword evidence="3" id="KW-1185">Reference proteome</keyword>
<protein>
    <submittedName>
        <fullName evidence="2">Uncharacterized protein</fullName>
    </submittedName>
</protein>
<organism evidence="2 3">
    <name type="scientific">Tremella mesenterica</name>
    <name type="common">Jelly fungus</name>
    <dbReference type="NCBI Taxonomy" id="5217"/>
    <lineage>
        <taxon>Eukaryota</taxon>
        <taxon>Fungi</taxon>
        <taxon>Dikarya</taxon>
        <taxon>Basidiomycota</taxon>
        <taxon>Agaricomycotina</taxon>
        <taxon>Tremellomycetes</taxon>
        <taxon>Tremellales</taxon>
        <taxon>Tremellaceae</taxon>
        <taxon>Tremella</taxon>
    </lineage>
</organism>
<evidence type="ECO:0000313" key="2">
    <source>
        <dbReference type="EMBL" id="RXK35724.1"/>
    </source>
</evidence>
<evidence type="ECO:0000313" key="3">
    <source>
        <dbReference type="Proteomes" id="UP000289152"/>
    </source>
</evidence>
<dbReference type="EMBL" id="SDIL01000124">
    <property type="protein sequence ID" value="RXK35724.1"/>
    <property type="molecule type" value="Genomic_DNA"/>
</dbReference>
<feature type="compositionally biased region" description="Low complexity" evidence="1">
    <location>
        <begin position="178"/>
        <end position="191"/>
    </location>
</feature>
<proteinExistence type="predicted"/>
<evidence type="ECO:0000256" key="1">
    <source>
        <dbReference type="SAM" id="MobiDB-lite"/>
    </source>
</evidence>
<sequence>MTTWHSIDTVVPFGNMWPVMEFSISEMEDIVPASFSQAQFDQQTYSDTNGGIEEVDSNTQYVLSNYPDTNEGIINNHQFNDQQSIYGTPGLINEMWNGSYQPPYPLPPIYGISSDDCDAPLIEGKDLWTFDYPTDIPSGDCILPDHSSQCFSFAPQEEWSRFEESSPPPAPEDILPDSISSPASPSSTAISFRPPRKSVWTTKKPYWLGPIRPIHCVQCYQTGIVCRYTPRKRQHLAPNTRMKILVSESVLLTYPYSQDPPRHHDEEEFIYLSASTVIEKQEIREVEEWLPEGSSSLLNVFSILDSP</sequence>